<comment type="pathway">
    <text evidence="2 11">Protein modification; protein ubiquitination.</text>
</comment>
<dbReference type="PROSITE" id="PS50918">
    <property type="entry name" value="WWE"/>
    <property type="match status" value="2"/>
</dbReference>
<dbReference type="CDD" id="cd09633">
    <property type="entry name" value="Deltex_C"/>
    <property type="match status" value="1"/>
</dbReference>
<evidence type="ECO:0000256" key="3">
    <source>
        <dbReference type="ARBA" id="ARBA00009413"/>
    </source>
</evidence>
<dbReference type="VEuPathDB" id="VectorBase:BGLB030075"/>
<evidence type="ECO:0000256" key="6">
    <source>
        <dbReference type="ARBA" id="ARBA00022737"/>
    </source>
</evidence>
<dbReference type="AlphaFoldDB" id="A0A2C9LDV8"/>
<evidence type="ECO:0000256" key="11">
    <source>
        <dbReference type="RuleBase" id="RU367105"/>
    </source>
</evidence>
<keyword evidence="12" id="KW-0732">Signal</keyword>
<dbReference type="VEuPathDB" id="VectorBase:BGLAX_033629"/>
<comment type="catalytic activity">
    <reaction evidence="1 11">
        <text>S-ubiquitinyl-[E2 ubiquitin-conjugating enzyme]-L-cysteine + [acceptor protein]-L-lysine = [E2 ubiquitin-conjugating enzyme]-L-cysteine + N(6)-ubiquitinyl-[acceptor protein]-L-lysine.</text>
        <dbReference type="EC" id="2.3.2.27"/>
    </reaction>
</comment>
<dbReference type="PANTHER" id="PTHR12622">
    <property type="entry name" value="DELTEX-RELATED"/>
    <property type="match status" value="1"/>
</dbReference>
<dbReference type="SMART" id="SM00184">
    <property type="entry name" value="RING"/>
    <property type="match status" value="1"/>
</dbReference>
<evidence type="ECO:0000313" key="16">
    <source>
        <dbReference type="Proteomes" id="UP000076420"/>
    </source>
</evidence>
<keyword evidence="5 11" id="KW-0479">Metal-binding</keyword>
<dbReference type="EnsemblMetazoa" id="BGLB030075-RB">
    <property type="protein sequence ID" value="BGLB030075-PB"/>
    <property type="gene ID" value="BGLB030075"/>
</dbReference>
<dbReference type="STRING" id="6526.A0A2C9LDV8"/>
<dbReference type="Gene3D" id="3.30.40.10">
    <property type="entry name" value="Zinc/RING finger domain, C3HC4 (zinc finger)"/>
    <property type="match status" value="1"/>
</dbReference>
<keyword evidence="11" id="KW-0963">Cytoplasm</keyword>
<evidence type="ECO:0000256" key="7">
    <source>
        <dbReference type="ARBA" id="ARBA00022771"/>
    </source>
</evidence>
<feature type="domain" description="WWE" evidence="14">
    <location>
        <begin position="40"/>
        <end position="121"/>
    </location>
</feature>
<gene>
    <name evidence="15" type="primary">106055955</name>
</gene>
<evidence type="ECO:0000256" key="4">
    <source>
        <dbReference type="ARBA" id="ARBA00022679"/>
    </source>
</evidence>
<sequence>MGIIPTTPFFIFCFLSWDFLKAFPAHTNDFRLLKTMAMSMFFNCLGLGDNKKIIIWSWCNEYGSLTPYEPLVSNKIEEMFQTGTQSMNLGIVEPTLSNYQLDLANMKQIRLASGKQRTINRLLLFNDHVLAKGIIWEFQAENIWTSYDIDISNHLEIAYQQNASLLDLQHFGQPYKIDFQQWIQIRYNSGTQRKIRRRALSHQYQTENFTSQLSVQSQGGIQKQKKHVSRAHPYNTLQVATGSSNLLNSLTPASSVHKRTTVYRQVSKPFLTDTSKKEAVTESLPTVQKITLDTLGATPFLRSGLEVLGRYMIGVTQNIDKNDCAICCDKLNEPSSYGDNMSGSSDVVELCFCKHQFHKLCLLTMYNSVHKGNSLQCPCCNTIYGEKTGTCPPGTMEWYIDKDLHLAGYEDYSTICISYHMSPGIQGPEHPHPGQRYKARGFPRTAFLPDCNQGRKVLKLLIEAFVRRLTFTIGTSTTTGEQNTLTWNEIHHKTESYGNAFGHGYPDPKYLDNVLMELASHGVVE</sequence>
<dbReference type="FunFam" id="3.30.390.130:FF:000001">
    <property type="entry name" value="Probable E3 ubiquitin-protein ligase DTX3"/>
    <property type="match status" value="1"/>
</dbReference>
<evidence type="ECO:0000259" key="14">
    <source>
        <dbReference type="PROSITE" id="PS50918"/>
    </source>
</evidence>
<evidence type="ECO:0000256" key="2">
    <source>
        <dbReference type="ARBA" id="ARBA00004906"/>
    </source>
</evidence>
<feature type="domain" description="RING-type" evidence="13">
    <location>
        <begin position="324"/>
        <end position="381"/>
    </location>
</feature>
<evidence type="ECO:0000256" key="10">
    <source>
        <dbReference type="PROSITE-ProRule" id="PRU00175"/>
    </source>
</evidence>
<feature type="domain" description="WWE" evidence="14">
    <location>
        <begin position="122"/>
        <end position="197"/>
    </location>
</feature>
<dbReference type="Proteomes" id="UP000076420">
    <property type="component" value="Unassembled WGS sequence"/>
</dbReference>
<dbReference type="OrthoDB" id="2449614at2759"/>
<dbReference type="InterPro" id="IPR037197">
    <property type="entry name" value="WWE_dom_sf"/>
</dbReference>
<dbReference type="Pfam" id="PF02825">
    <property type="entry name" value="WWE"/>
    <property type="match status" value="2"/>
</dbReference>
<comment type="similarity">
    <text evidence="3 11">Belongs to the Deltex family.</text>
</comment>
<dbReference type="InterPro" id="IPR039396">
    <property type="entry name" value="Deltex_C"/>
</dbReference>
<dbReference type="GO" id="GO:0008270">
    <property type="term" value="F:zinc ion binding"/>
    <property type="evidence" value="ECO:0007669"/>
    <property type="project" value="UniProtKB-KW"/>
</dbReference>
<dbReference type="Gene3D" id="3.30.390.130">
    <property type="match status" value="1"/>
</dbReference>
<dbReference type="GO" id="GO:0005737">
    <property type="term" value="C:cytoplasm"/>
    <property type="evidence" value="ECO:0007669"/>
    <property type="project" value="UniProtKB-SubCell"/>
</dbReference>
<dbReference type="GO" id="GO:0061630">
    <property type="term" value="F:ubiquitin protein ligase activity"/>
    <property type="evidence" value="ECO:0007669"/>
    <property type="project" value="UniProtKB-UniRule"/>
</dbReference>
<protein>
    <recommendedName>
        <fullName evidence="11">E3 ubiquitin-protein ligase</fullName>
        <ecNumber evidence="11">2.3.2.27</ecNumber>
    </recommendedName>
</protein>
<dbReference type="InterPro" id="IPR004170">
    <property type="entry name" value="WWE_dom"/>
</dbReference>
<keyword evidence="8 11" id="KW-0862">Zinc</keyword>
<dbReference type="InterPro" id="IPR039399">
    <property type="entry name" value="Deltex_C_sf"/>
</dbReference>
<dbReference type="SUPFAM" id="SSF57850">
    <property type="entry name" value="RING/U-box"/>
    <property type="match status" value="1"/>
</dbReference>
<dbReference type="Gene3D" id="3.30.720.50">
    <property type="match status" value="2"/>
</dbReference>
<evidence type="ECO:0000256" key="8">
    <source>
        <dbReference type="ARBA" id="ARBA00022833"/>
    </source>
</evidence>
<dbReference type="SMART" id="SM00678">
    <property type="entry name" value="WWE"/>
    <property type="match status" value="2"/>
</dbReference>
<evidence type="ECO:0000256" key="12">
    <source>
        <dbReference type="SAM" id="SignalP"/>
    </source>
</evidence>
<keyword evidence="4 11" id="KW-0808">Transferase</keyword>
<evidence type="ECO:0000256" key="5">
    <source>
        <dbReference type="ARBA" id="ARBA00022723"/>
    </source>
</evidence>
<keyword evidence="9" id="KW-0914">Notch signaling pathway</keyword>
<feature type="signal peptide" evidence="12">
    <location>
        <begin position="1"/>
        <end position="22"/>
    </location>
</feature>
<dbReference type="RefSeq" id="XP_013067914.2">
    <property type="nucleotide sequence ID" value="XM_013212460.2"/>
</dbReference>
<accession>A0A2C9LDV8</accession>
<evidence type="ECO:0000259" key="13">
    <source>
        <dbReference type="PROSITE" id="PS50089"/>
    </source>
</evidence>
<feature type="chain" id="PRO_5012903475" description="E3 ubiquitin-protein ligase" evidence="12">
    <location>
        <begin position="23"/>
        <end position="525"/>
    </location>
</feature>
<dbReference type="SUPFAM" id="SSF117839">
    <property type="entry name" value="WWE domain"/>
    <property type="match status" value="2"/>
</dbReference>
<dbReference type="UniPathway" id="UPA00143"/>
<evidence type="ECO:0000313" key="15">
    <source>
        <dbReference type="EnsemblMetazoa" id="BGLB030075-PB"/>
    </source>
</evidence>
<name>A0A2C9LDV8_BIOGL</name>
<dbReference type="EC" id="2.3.2.27" evidence="11"/>
<dbReference type="InterPro" id="IPR001841">
    <property type="entry name" value="Znf_RING"/>
</dbReference>
<organism evidence="15 16">
    <name type="scientific">Biomphalaria glabrata</name>
    <name type="common">Bloodfluke planorb</name>
    <name type="synonym">Freshwater snail</name>
    <dbReference type="NCBI Taxonomy" id="6526"/>
    <lineage>
        <taxon>Eukaryota</taxon>
        <taxon>Metazoa</taxon>
        <taxon>Spiralia</taxon>
        <taxon>Lophotrochozoa</taxon>
        <taxon>Mollusca</taxon>
        <taxon>Gastropoda</taxon>
        <taxon>Heterobranchia</taxon>
        <taxon>Euthyneura</taxon>
        <taxon>Panpulmonata</taxon>
        <taxon>Hygrophila</taxon>
        <taxon>Lymnaeoidea</taxon>
        <taxon>Planorbidae</taxon>
        <taxon>Biomphalaria</taxon>
    </lineage>
</organism>
<dbReference type="PROSITE" id="PS50089">
    <property type="entry name" value="ZF_RING_2"/>
    <property type="match status" value="1"/>
</dbReference>
<proteinExistence type="inferred from homology"/>
<comment type="subcellular location">
    <subcellularLocation>
        <location evidence="11">Cytoplasm</location>
    </subcellularLocation>
</comment>
<keyword evidence="7 10" id="KW-0863">Zinc-finger</keyword>
<dbReference type="GO" id="GO:0007219">
    <property type="term" value="P:Notch signaling pathway"/>
    <property type="evidence" value="ECO:0007669"/>
    <property type="project" value="UniProtKB-KW"/>
</dbReference>
<dbReference type="InterPro" id="IPR013083">
    <property type="entry name" value="Znf_RING/FYVE/PHD"/>
</dbReference>
<dbReference type="GO" id="GO:0016567">
    <property type="term" value="P:protein ubiquitination"/>
    <property type="evidence" value="ECO:0007669"/>
    <property type="project" value="UniProtKB-UniRule"/>
</dbReference>
<dbReference type="Pfam" id="PF18102">
    <property type="entry name" value="DTC"/>
    <property type="match status" value="1"/>
</dbReference>
<dbReference type="InterPro" id="IPR018123">
    <property type="entry name" value="WWE-dom_subgr"/>
</dbReference>
<evidence type="ECO:0000256" key="1">
    <source>
        <dbReference type="ARBA" id="ARBA00000900"/>
    </source>
</evidence>
<dbReference type="InterPro" id="IPR039398">
    <property type="entry name" value="Deltex_fam"/>
</dbReference>
<reference evidence="15" key="1">
    <citation type="submission" date="2020-05" db="UniProtKB">
        <authorList>
            <consortium name="EnsemblMetazoa"/>
        </authorList>
    </citation>
    <scope>IDENTIFICATION</scope>
    <source>
        <strain evidence="15">BB02</strain>
    </source>
</reference>
<dbReference type="KEGG" id="bgt:106055955"/>
<keyword evidence="6" id="KW-0677">Repeat</keyword>
<evidence type="ECO:0000256" key="9">
    <source>
        <dbReference type="ARBA" id="ARBA00022976"/>
    </source>
</evidence>